<keyword evidence="2" id="KW-0489">Methyltransferase</keyword>
<proteinExistence type="predicted"/>
<dbReference type="EMBL" id="JABELX010000006">
    <property type="protein sequence ID" value="NNH71662.1"/>
    <property type="molecule type" value="Genomic_DNA"/>
</dbReference>
<dbReference type="Proteomes" id="UP000586827">
    <property type="component" value="Unassembled WGS sequence"/>
</dbReference>
<dbReference type="RefSeq" id="WP_067519756.1">
    <property type="nucleotide sequence ID" value="NZ_JABELX010000006.1"/>
</dbReference>
<protein>
    <submittedName>
        <fullName evidence="2">Class I SAM-dependent methyltransferase</fullName>
    </submittedName>
</protein>
<comment type="caution">
    <text evidence="2">The sequence shown here is derived from an EMBL/GenBank/DDBJ whole genome shotgun (WGS) entry which is preliminary data.</text>
</comment>
<dbReference type="InterPro" id="IPR041698">
    <property type="entry name" value="Methyltransf_25"/>
</dbReference>
<dbReference type="SUPFAM" id="SSF53335">
    <property type="entry name" value="S-adenosyl-L-methionine-dependent methyltransferases"/>
    <property type="match status" value="1"/>
</dbReference>
<evidence type="ECO:0000313" key="2">
    <source>
        <dbReference type="EMBL" id="NNH71662.1"/>
    </source>
</evidence>
<evidence type="ECO:0000259" key="1">
    <source>
        <dbReference type="Pfam" id="PF13649"/>
    </source>
</evidence>
<reference evidence="2 3" key="1">
    <citation type="submission" date="2020-05" db="EMBL/GenBank/DDBJ databases">
        <title>MicrobeNet Type strains.</title>
        <authorList>
            <person name="Nicholson A.C."/>
        </authorList>
    </citation>
    <scope>NUCLEOTIDE SEQUENCE [LARGE SCALE GENOMIC DNA]</scope>
    <source>
        <strain evidence="2 3">JCM 3224</strain>
    </source>
</reference>
<dbReference type="Pfam" id="PF13649">
    <property type="entry name" value="Methyltransf_25"/>
    <property type="match status" value="1"/>
</dbReference>
<keyword evidence="3" id="KW-1185">Reference proteome</keyword>
<keyword evidence="2" id="KW-0808">Transferase</keyword>
<dbReference type="CDD" id="cd02440">
    <property type="entry name" value="AdoMet_MTases"/>
    <property type="match status" value="1"/>
</dbReference>
<dbReference type="GO" id="GO:0008168">
    <property type="term" value="F:methyltransferase activity"/>
    <property type="evidence" value="ECO:0007669"/>
    <property type="project" value="UniProtKB-KW"/>
</dbReference>
<name>A0A849BYS6_9NOCA</name>
<dbReference type="GO" id="GO:0032259">
    <property type="term" value="P:methylation"/>
    <property type="evidence" value="ECO:0007669"/>
    <property type="project" value="UniProtKB-KW"/>
</dbReference>
<sequence length="177" mass="19324">MATEARFDWIVETMDIRSGDRILEIGPGSSPSVRYLAAPLESGHVIAIDRSATAIARSTEKHAALIDSGRVRLVEAALEQVLPEDVLDDGRRFDKILAVNVNLFWTRRPTTELARIRDVLAPTGTLYLVYGYGDPADHTSASPKPLPGKLAEYLRESGFDTETRSCGDLLCITATPA</sequence>
<gene>
    <name evidence="2" type="ORF">HLB23_17645</name>
</gene>
<dbReference type="Gene3D" id="3.40.50.150">
    <property type="entry name" value="Vaccinia Virus protein VP39"/>
    <property type="match status" value="1"/>
</dbReference>
<feature type="domain" description="Methyltransferase" evidence="1">
    <location>
        <begin position="22"/>
        <end position="124"/>
    </location>
</feature>
<evidence type="ECO:0000313" key="3">
    <source>
        <dbReference type="Proteomes" id="UP000586827"/>
    </source>
</evidence>
<dbReference type="AlphaFoldDB" id="A0A849BYS6"/>
<organism evidence="2 3">
    <name type="scientific">Nocardia uniformis</name>
    <dbReference type="NCBI Taxonomy" id="53432"/>
    <lineage>
        <taxon>Bacteria</taxon>
        <taxon>Bacillati</taxon>
        <taxon>Actinomycetota</taxon>
        <taxon>Actinomycetes</taxon>
        <taxon>Mycobacteriales</taxon>
        <taxon>Nocardiaceae</taxon>
        <taxon>Nocardia</taxon>
    </lineage>
</organism>
<accession>A0A849BYS6</accession>
<dbReference type="InterPro" id="IPR029063">
    <property type="entry name" value="SAM-dependent_MTases_sf"/>
</dbReference>